<evidence type="ECO:0000256" key="5">
    <source>
        <dbReference type="ARBA" id="ARBA00022989"/>
    </source>
</evidence>
<dbReference type="GO" id="GO:0016020">
    <property type="term" value="C:membrane"/>
    <property type="evidence" value="ECO:0007669"/>
    <property type="project" value="UniProtKB-SubCell"/>
</dbReference>
<evidence type="ECO:0000256" key="1">
    <source>
        <dbReference type="ARBA" id="ARBA00004606"/>
    </source>
</evidence>
<evidence type="ECO:0000256" key="3">
    <source>
        <dbReference type="ARBA" id="ARBA00022692"/>
    </source>
</evidence>
<evidence type="ECO:0008006" key="11">
    <source>
        <dbReference type="Google" id="ProtNLM"/>
    </source>
</evidence>
<reference evidence="10" key="1">
    <citation type="journal article" date="2023" name="Commun. Biol.">
        <title>Genome analysis of Parmales, the sister group of diatoms, reveals the evolutionary specialization of diatoms from phago-mixotrophs to photoautotrophs.</title>
        <authorList>
            <person name="Ban H."/>
            <person name="Sato S."/>
            <person name="Yoshikawa S."/>
            <person name="Yamada K."/>
            <person name="Nakamura Y."/>
            <person name="Ichinomiya M."/>
            <person name="Sato N."/>
            <person name="Blanc-Mathieu R."/>
            <person name="Endo H."/>
            <person name="Kuwata A."/>
            <person name="Ogata H."/>
        </authorList>
    </citation>
    <scope>NUCLEOTIDE SEQUENCE [LARGE SCALE GENOMIC DNA]</scope>
    <source>
        <strain evidence="10">NIES 3700</strain>
    </source>
</reference>
<keyword evidence="4" id="KW-0735">Signal-anchor</keyword>
<evidence type="ECO:0000256" key="6">
    <source>
        <dbReference type="ARBA" id="ARBA00023136"/>
    </source>
</evidence>
<evidence type="ECO:0000313" key="9">
    <source>
        <dbReference type="EMBL" id="GMI04127.1"/>
    </source>
</evidence>
<feature type="region of interest" description="Disordered" evidence="7">
    <location>
        <begin position="71"/>
        <end position="113"/>
    </location>
</feature>
<organism evidence="9 10">
    <name type="scientific">Triparma laevis f. longispina</name>
    <dbReference type="NCBI Taxonomy" id="1714387"/>
    <lineage>
        <taxon>Eukaryota</taxon>
        <taxon>Sar</taxon>
        <taxon>Stramenopiles</taxon>
        <taxon>Ochrophyta</taxon>
        <taxon>Bolidophyceae</taxon>
        <taxon>Parmales</taxon>
        <taxon>Triparmaceae</taxon>
        <taxon>Triparma</taxon>
    </lineage>
</organism>
<sequence>MRTPRLRSKSRLRGPPSFLRSAIVICFGLIWILLIALYAPSIIDNPIEPIVAQNKNLRGDEAAAVGSNHANSVLHRPPERNPQAPGDAPPPRPPKPEIVQHTDAPPIGDHPHYGALDADGSRGYVFDPFALRRSPPRMSFLPSKEKLCKKGGARGLGDADYKMYQHVKVSQLTEASKKARVLCTIYTYPDHHATHVTAARETWGQRCDGFMAVSTKTDESLNTVNIPHEGAEEYNNIWQKIRSTWAYIHDNFVEGGIYGDEFDWFYIGGDDVFVIPENLKLYLGSDEIIEATEGGEKPLFLGRRFKQDGDPNLVFNSGGAGYVLNRAALKLLNRQLTTEGEGCQPHLKGFWEDVMVAKCLRMGVSPPVVPFDTKDGLGRERFHPFTPGHHLTYNAPATSKDWYIKYSIDLKYNEDCCSEESATFHYMKPEQTRRMFVLWYGHCDDG</sequence>
<gene>
    <name evidence="9" type="ORF">TrLO_g10895</name>
</gene>
<dbReference type="AlphaFoldDB" id="A0A9W7C6E0"/>
<keyword evidence="6 8" id="KW-0472">Membrane</keyword>
<dbReference type="InterPro" id="IPR026050">
    <property type="entry name" value="C1GALT1/C1GALT1_chp1"/>
</dbReference>
<comment type="similarity">
    <text evidence="2">Belongs to the glycosyltransferase 31 family. Beta3-Gal-T subfamily.</text>
</comment>
<dbReference type="GO" id="GO:0016263">
    <property type="term" value="F:glycoprotein-N-acetylgalactosamine 3-beta-galactosyltransferase activity"/>
    <property type="evidence" value="ECO:0007669"/>
    <property type="project" value="TreeGrafter"/>
</dbReference>
<proteinExistence type="inferred from homology"/>
<dbReference type="PANTHER" id="PTHR23033">
    <property type="entry name" value="BETA1,3-GALACTOSYLTRANSFERASE"/>
    <property type="match status" value="1"/>
</dbReference>
<evidence type="ECO:0000256" key="8">
    <source>
        <dbReference type="SAM" id="Phobius"/>
    </source>
</evidence>
<evidence type="ECO:0000256" key="2">
    <source>
        <dbReference type="ARBA" id="ARBA00006462"/>
    </source>
</evidence>
<keyword evidence="10" id="KW-1185">Reference proteome</keyword>
<comment type="caution">
    <text evidence="9">The sequence shown here is derived from an EMBL/GenBank/DDBJ whole genome shotgun (WGS) entry which is preliminary data.</text>
</comment>
<protein>
    <recommendedName>
        <fullName evidence="11">N-acetylgalactosaminide beta-1,3-galactosyltransferase</fullName>
    </recommendedName>
</protein>
<keyword evidence="5 8" id="KW-1133">Transmembrane helix</keyword>
<dbReference type="OrthoDB" id="414175at2759"/>
<evidence type="ECO:0000313" key="10">
    <source>
        <dbReference type="Proteomes" id="UP001165122"/>
    </source>
</evidence>
<feature type="transmembrane region" description="Helical" evidence="8">
    <location>
        <begin position="21"/>
        <end position="39"/>
    </location>
</feature>
<comment type="subcellular location">
    <subcellularLocation>
        <location evidence="1">Membrane</location>
        <topology evidence="1">Single-pass type II membrane protein</topology>
    </subcellularLocation>
</comment>
<dbReference type="Gene3D" id="3.90.550.50">
    <property type="match status" value="1"/>
</dbReference>
<dbReference type="Proteomes" id="UP001165122">
    <property type="component" value="Unassembled WGS sequence"/>
</dbReference>
<evidence type="ECO:0000256" key="4">
    <source>
        <dbReference type="ARBA" id="ARBA00022968"/>
    </source>
</evidence>
<accession>A0A9W7C6E0</accession>
<keyword evidence="3 8" id="KW-0812">Transmembrane</keyword>
<evidence type="ECO:0000256" key="7">
    <source>
        <dbReference type="SAM" id="MobiDB-lite"/>
    </source>
</evidence>
<dbReference type="PANTHER" id="PTHR23033:SF14">
    <property type="entry name" value="GLYCOPROTEIN-N-ACETYLGALACTOSAMINE 3-BETA-GALACTOSYLTRANSFERASE 1-RELATED"/>
    <property type="match status" value="1"/>
</dbReference>
<name>A0A9W7C6E0_9STRA</name>
<dbReference type="EMBL" id="BRXW01000068">
    <property type="protein sequence ID" value="GMI04127.1"/>
    <property type="molecule type" value="Genomic_DNA"/>
</dbReference>